<keyword evidence="2" id="KW-0805">Transcription regulation</keyword>
<dbReference type="AlphaFoldDB" id="A0AA39E5Z7"/>
<sequence length="152" mass="17027">MADKQDLLLPIANVGRIMKQILPPRAKVSKEAKETVQECVSEFVMFVTGEASAKCRKEDRQTVTVDDICWALSSLGLDDYAGATVRYLHKYREFERERVNQKVQNEVHSTRAKSGASNYKCIQSGKQTETPTPLLLFKVTDQNGSSSLTKLS</sequence>
<organism evidence="5 6">
    <name type="scientific">Vitis rotundifolia</name>
    <name type="common">Muscadine grape</name>
    <dbReference type="NCBI Taxonomy" id="103349"/>
    <lineage>
        <taxon>Eukaryota</taxon>
        <taxon>Viridiplantae</taxon>
        <taxon>Streptophyta</taxon>
        <taxon>Embryophyta</taxon>
        <taxon>Tracheophyta</taxon>
        <taxon>Spermatophyta</taxon>
        <taxon>Magnoliopsida</taxon>
        <taxon>eudicotyledons</taxon>
        <taxon>Gunneridae</taxon>
        <taxon>Pentapetalae</taxon>
        <taxon>rosids</taxon>
        <taxon>Vitales</taxon>
        <taxon>Vitaceae</taxon>
        <taxon>Viteae</taxon>
        <taxon>Vitis</taxon>
    </lineage>
</organism>
<protein>
    <recommendedName>
        <fullName evidence="4">Transcription factor CBF/NF-Y/archaeal histone domain-containing protein</fullName>
    </recommendedName>
</protein>
<proteinExistence type="inferred from homology"/>
<dbReference type="InterPro" id="IPR009072">
    <property type="entry name" value="Histone-fold"/>
</dbReference>
<name>A0AA39E5Z7_VITRO</name>
<keyword evidence="6" id="KW-1185">Reference proteome</keyword>
<evidence type="ECO:0000256" key="2">
    <source>
        <dbReference type="ARBA" id="ARBA00023015"/>
    </source>
</evidence>
<dbReference type="PANTHER" id="PTHR11064:SF83">
    <property type="entry name" value="NUCLEAR TRANSCRIPTION FACTOR Y SUBUNIT B-4"/>
    <property type="match status" value="1"/>
</dbReference>
<evidence type="ECO:0000259" key="4">
    <source>
        <dbReference type="Pfam" id="PF00808"/>
    </source>
</evidence>
<dbReference type="Pfam" id="PF00808">
    <property type="entry name" value="CBFD_NFYB_HMF"/>
    <property type="match status" value="1"/>
</dbReference>
<evidence type="ECO:0000313" key="5">
    <source>
        <dbReference type="EMBL" id="KAJ9709613.1"/>
    </source>
</evidence>
<dbReference type="GO" id="GO:0046982">
    <property type="term" value="F:protein heterodimerization activity"/>
    <property type="evidence" value="ECO:0007669"/>
    <property type="project" value="InterPro"/>
</dbReference>
<dbReference type="InterPro" id="IPR003958">
    <property type="entry name" value="CBFA_NFYB_domain"/>
</dbReference>
<dbReference type="InterPro" id="IPR027113">
    <property type="entry name" value="Transc_fact_NFYB/HAP3"/>
</dbReference>
<feature type="domain" description="Transcription factor CBF/NF-Y/archaeal histone" evidence="4">
    <location>
        <begin position="9"/>
        <end position="72"/>
    </location>
</feature>
<dbReference type="GO" id="GO:0000978">
    <property type="term" value="F:RNA polymerase II cis-regulatory region sequence-specific DNA binding"/>
    <property type="evidence" value="ECO:0007669"/>
    <property type="project" value="TreeGrafter"/>
</dbReference>
<dbReference type="CDD" id="cd22907">
    <property type="entry name" value="HFD_NFYB"/>
    <property type="match status" value="1"/>
</dbReference>
<evidence type="ECO:0000313" key="6">
    <source>
        <dbReference type="Proteomes" id="UP001168098"/>
    </source>
</evidence>
<dbReference type="GO" id="GO:0001228">
    <property type="term" value="F:DNA-binding transcription activator activity, RNA polymerase II-specific"/>
    <property type="evidence" value="ECO:0007669"/>
    <property type="project" value="InterPro"/>
</dbReference>
<reference evidence="5 6" key="1">
    <citation type="journal article" date="2023" name="BMC Biotechnol.">
        <title>Vitis rotundifolia cv Carlos genome sequencing.</title>
        <authorList>
            <person name="Huff M."/>
            <person name="Hulse-Kemp A."/>
            <person name="Scheffler B."/>
            <person name="Youngblood R."/>
            <person name="Simpson S."/>
            <person name="Babiker E."/>
            <person name="Staton M."/>
        </authorList>
    </citation>
    <scope>NUCLEOTIDE SEQUENCE [LARGE SCALE GENOMIC DNA]</scope>
    <source>
        <tissue evidence="5">Leaf</tissue>
    </source>
</reference>
<dbReference type="EMBL" id="JARBHA010000001">
    <property type="protein sequence ID" value="KAJ9709613.1"/>
    <property type="molecule type" value="Genomic_DNA"/>
</dbReference>
<comment type="caution">
    <text evidence="5">The sequence shown here is derived from an EMBL/GenBank/DDBJ whole genome shotgun (WGS) entry which is preliminary data.</text>
</comment>
<keyword evidence="3" id="KW-0804">Transcription</keyword>
<evidence type="ECO:0000256" key="3">
    <source>
        <dbReference type="ARBA" id="ARBA00023163"/>
    </source>
</evidence>
<gene>
    <name evidence="5" type="ORF">PVL29_001210</name>
</gene>
<dbReference type="PRINTS" id="PR00615">
    <property type="entry name" value="CCAATSUBUNTA"/>
</dbReference>
<evidence type="ECO:0000256" key="1">
    <source>
        <dbReference type="ARBA" id="ARBA00009053"/>
    </source>
</evidence>
<dbReference type="SUPFAM" id="SSF47113">
    <property type="entry name" value="Histone-fold"/>
    <property type="match status" value="1"/>
</dbReference>
<dbReference type="GO" id="GO:0016602">
    <property type="term" value="C:CCAAT-binding factor complex"/>
    <property type="evidence" value="ECO:0007669"/>
    <property type="project" value="InterPro"/>
</dbReference>
<dbReference type="Proteomes" id="UP001168098">
    <property type="component" value="Unassembled WGS sequence"/>
</dbReference>
<accession>A0AA39E5Z7</accession>
<dbReference type="PANTHER" id="PTHR11064">
    <property type="entry name" value="CCAAT-BINDING TRANSCRIPTION FACTOR-RELATED"/>
    <property type="match status" value="1"/>
</dbReference>
<dbReference type="Gene3D" id="1.10.20.10">
    <property type="entry name" value="Histone, subunit A"/>
    <property type="match status" value="1"/>
</dbReference>
<comment type="similarity">
    <text evidence="1">Belongs to the NFYB/HAP3 subunit family.</text>
</comment>